<dbReference type="AlphaFoldDB" id="A0A6C0C984"/>
<dbReference type="InterPro" id="IPR022617">
    <property type="entry name" value="Rad60/SUMO-like_dom"/>
</dbReference>
<sequence length="150" mass="17332">MANQINFVVIGQSDNRVQFRIKTCTSMRWVIDSYKDKFGLIQNVTLTIDSNEITIFDTPKTLAMDNEDVIFAFDAKRGSIDIKVKHQNKTGFMRVYPKTTISILINLFIDKYDINLCHNMRLKFGDHVCKDDETMQDLGLKTGDTLHDFD</sequence>
<accession>A0A6C0C984</accession>
<dbReference type="InterPro" id="IPR029071">
    <property type="entry name" value="Ubiquitin-like_domsf"/>
</dbReference>
<dbReference type="SUPFAM" id="SSF54236">
    <property type="entry name" value="Ubiquitin-like"/>
    <property type="match status" value="2"/>
</dbReference>
<organism evidence="2">
    <name type="scientific">viral metagenome</name>
    <dbReference type="NCBI Taxonomy" id="1070528"/>
    <lineage>
        <taxon>unclassified sequences</taxon>
        <taxon>metagenomes</taxon>
        <taxon>organismal metagenomes</taxon>
    </lineage>
</organism>
<dbReference type="Pfam" id="PF11976">
    <property type="entry name" value="Rad60-SLD"/>
    <property type="match status" value="1"/>
</dbReference>
<reference evidence="2" key="1">
    <citation type="journal article" date="2020" name="Nature">
        <title>Giant virus diversity and host interactions through global metagenomics.</title>
        <authorList>
            <person name="Schulz F."/>
            <person name="Roux S."/>
            <person name="Paez-Espino D."/>
            <person name="Jungbluth S."/>
            <person name="Walsh D.A."/>
            <person name="Denef V.J."/>
            <person name="McMahon K.D."/>
            <person name="Konstantinidis K.T."/>
            <person name="Eloe-Fadrosh E.A."/>
            <person name="Kyrpides N.C."/>
            <person name="Woyke T."/>
        </authorList>
    </citation>
    <scope>NUCLEOTIDE SEQUENCE</scope>
    <source>
        <strain evidence="2">GVMAG-M-3300020192-26</strain>
    </source>
</reference>
<evidence type="ECO:0000259" key="1">
    <source>
        <dbReference type="Pfam" id="PF11976"/>
    </source>
</evidence>
<dbReference type="EMBL" id="MN739362">
    <property type="protein sequence ID" value="QHT01001.1"/>
    <property type="molecule type" value="Genomic_DNA"/>
</dbReference>
<feature type="domain" description="Rad60/SUMO-like" evidence="1">
    <location>
        <begin position="82"/>
        <end position="147"/>
    </location>
</feature>
<name>A0A6C0C984_9ZZZZ</name>
<evidence type="ECO:0000313" key="2">
    <source>
        <dbReference type="EMBL" id="QHT01001.1"/>
    </source>
</evidence>
<protein>
    <recommendedName>
        <fullName evidence="1">Rad60/SUMO-like domain-containing protein</fullName>
    </recommendedName>
</protein>
<dbReference type="PANTHER" id="PTHR10562">
    <property type="entry name" value="SMALL UBIQUITIN-RELATED MODIFIER"/>
    <property type="match status" value="1"/>
</dbReference>
<dbReference type="Gene3D" id="3.10.20.90">
    <property type="entry name" value="Phosphatidylinositol 3-kinase Catalytic Subunit, Chain A, domain 1"/>
    <property type="match status" value="2"/>
</dbReference>
<proteinExistence type="predicted"/>